<evidence type="ECO:0000256" key="12">
    <source>
        <dbReference type="ARBA" id="ARBA00056546"/>
    </source>
</evidence>
<gene>
    <name evidence="14" type="ORF">TeGR_g12445</name>
</gene>
<comment type="subcellular location">
    <subcellularLocation>
        <location evidence="1">Cytoplasm</location>
        <location evidence="1">Cytosol</location>
    </subcellularLocation>
</comment>
<comment type="catalytic activity">
    <reaction evidence="11">
        <text>(S)-methylmalonyl-CoA + H(+) = propanoyl-CoA + CO2</text>
        <dbReference type="Rhea" id="RHEA:61340"/>
        <dbReference type="ChEBI" id="CHEBI:15378"/>
        <dbReference type="ChEBI" id="CHEBI:16526"/>
        <dbReference type="ChEBI" id="CHEBI:57327"/>
        <dbReference type="ChEBI" id="CHEBI:57392"/>
        <dbReference type="EC" id="4.1.1.94"/>
    </reaction>
    <physiologicalReaction direction="left-to-right" evidence="11">
        <dbReference type="Rhea" id="RHEA:61341"/>
    </physiologicalReaction>
</comment>
<evidence type="ECO:0000256" key="11">
    <source>
        <dbReference type="ARBA" id="ARBA00047446"/>
    </source>
</evidence>
<comment type="catalytic activity">
    <reaction evidence="5">
        <text>(2S)-ethylmalonyl-CoA + H(+) = butanoyl-CoA + CO2</text>
        <dbReference type="Rhea" id="RHEA:32131"/>
        <dbReference type="ChEBI" id="CHEBI:15378"/>
        <dbReference type="ChEBI" id="CHEBI:16526"/>
        <dbReference type="ChEBI" id="CHEBI:57371"/>
        <dbReference type="ChEBI" id="CHEBI:60909"/>
        <dbReference type="EC" id="4.1.1.94"/>
    </reaction>
    <physiologicalReaction direction="left-to-right" evidence="5">
        <dbReference type="Rhea" id="RHEA:32132"/>
    </physiologicalReaction>
</comment>
<proteinExistence type="inferred from homology"/>
<evidence type="ECO:0000256" key="7">
    <source>
        <dbReference type="ARBA" id="ARBA00038883"/>
    </source>
</evidence>
<reference evidence="14 15" key="1">
    <citation type="journal article" date="2023" name="Commun. Biol.">
        <title>Genome analysis of Parmales, the sister group of diatoms, reveals the evolutionary specialization of diatoms from phago-mixotrophs to photoautotrophs.</title>
        <authorList>
            <person name="Ban H."/>
            <person name="Sato S."/>
            <person name="Yoshikawa S."/>
            <person name="Yamada K."/>
            <person name="Nakamura Y."/>
            <person name="Ichinomiya M."/>
            <person name="Sato N."/>
            <person name="Blanc-Mathieu R."/>
            <person name="Endo H."/>
            <person name="Kuwata A."/>
            <person name="Ogata H."/>
        </authorList>
    </citation>
    <scope>NUCLEOTIDE SEQUENCE [LARGE SCALE GENOMIC DNA]</scope>
</reference>
<evidence type="ECO:0000313" key="15">
    <source>
        <dbReference type="Proteomes" id="UP001165060"/>
    </source>
</evidence>
<dbReference type="PANTHER" id="PTHR11941:SF27">
    <property type="entry name" value="ETHYLMALONYL-COA DECARBOXYLASE"/>
    <property type="match status" value="1"/>
</dbReference>
<dbReference type="Pfam" id="PF00378">
    <property type="entry name" value="ECH_1"/>
    <property type="match status" value="1"/>
</dbReference>
<keyword evidence="15" id="KW-1185">Reference proteome</keyword>
<comment type="catalytic activity">
    <reaction evidence="6">
        <text>(2R)-ethylmalonyl-CoA + H(+) = butanoyl-CoA + CO2</text>
        <dbReference type="Rhea" id="RHEA:59540"/>
        <dbReference type="ChEBI" id="CHEBI:15378"/>
        <dbReference type="ChEBI" id="CHEBI:16526"/>
        <dbReference type="ChEBI" id="CHEBI:57371"/>
        <dbReference type="ChEBI" id="CHEBI:85316"/>
        <dbReference type="EC" id="4.1.1.94"/>
    </reaction>
    <physiologicalReaction direction="left-to-right" evidence="6">
        <dbReference type="Rhea" id="RHEA:59541"/>
    </physiologicalReaction>
</comment>
<organism evidence="14 15">
    <name type="scientific">Tetraparma gracilis</name>
    <dbReference type="NCBI Taxonomy" id="2962635"/>
    <lineage>
        <taxon>Eukaryota</taxon>
        <taxon>Sar</taxon>
        <taxon>Stramenopiles</taxon>
        <taxon>Ochrophyta</taxon>
        <taxon>Bolidophyceae</taxon>
        <taxon>Parmales</taxon>
        <taxon>Triparmaceae</taxon>
        <taxon>Tetraparma</taxon>
    </lineage>
</organism>
<evidence type="ECO:0000256" key="6">
    <source>
        <dbReference type="ARBA" id="ARBA00036541"/>
    </source>
</evidence>
<evidence type="ECO:0000256" key="2">
    <source>
        <dbReference type="ARBA" id="ARBA00005254"/>
    </source>
</evidence>
<dbReference type="InterPro" id="IPR018376">
    <property type="entry name" value="Enoyl-CoA_hyd/isom_CS"/>
</dbReference>
<dbReference type="EC" id="4.1.1.94" evidence="7"/>
<comment type="caution">
    <text evidence="14">The sequence shown here is derived from an EMBL/GenBank/DDBJ whole genome shotgun (WGS) entry which is preliminary data.</text>
</comment>
<evidence type="ECO:0000256" key="10">
    <source>
        <dbReference type="ARBA" id="ARBA00042182"/>
    </source>
</evidence>
<keyword evidence="3" id="KW-0963">Cytoplasm</keyword>
<dbReference type="InterPro" id="IPR029045">
    <property type="entry name" value="ClpP/crotonase-like_dom_sf"/>
</dbReference>
<evidence type="ECO:0000256" key="5">
    <source>
        <dbReference type="ARBA" id="ARBA00036343"/>
    </source>
</evidence>
<name>A0ABQ6MHJ4_9STRA</name>
<dbReference type="PANTHER" id="PTHR11941">
    <property type="entry name" value="ENOYL-COA HYDRATASE-RELATED"/>
    <property type="match status" value="1"/>
</dbReference>
<comment type="function">
    <text evidence="12">Decarboxylates ethylmalonyl-CoA, a potentially toxic metabolite, to form butyryl-CoA, suggesting it might be involved in metabolite proofreading. Acts preferentially on (S)-ethylmalonyl-CoA but also has some activity on the (R)-isomer. Also has methylmalonyl-CoA decarboxylase activity at lower level.</text>
</comment>
<dbReference type="SUPFAM" id="SSF52096">
    <property type="entry name" value="ClpP/crotonase"/>
    <property type="match status" value="1"/>
</dbReference>
<sequence>MLAVSAAARLLRPRSLPWPRLPPARSLALDRRKSPPGIYGNPSKFRTMLDFLPAPAGTDPDAIVTSPAASSIVYDGGSGPGALIHKVEIMAPASKNALTPDMMVELEDAVKRCEKEAPSFLVITGAGGTFCSGANIRMAKEAIMPDDQSTDGGQAMAEHMTFVLNRLRDCSTISVAAIDGAAYGGGAELATACDFRVMSPGARIKHVQSKMGVTTGWGGGRRLAEIVGRRNALRMLTFGETVDVDMAVRWGLCDYVTPEDETAATFIENLIREEFPRTASPVTRSWKAVVDAKSEREEIDLFTTHWNQPAHRFRFDEAMNKK</sequence>
<dbReference type="CDD" id="cd06558">
    <property type="entry name" value="crotonase-like"/>
    <property type="match status" value="1"/>
</dbReference>
<dbReference type="Proteomes" id="UP001165060">
    <property type="component" value="Unassembled WGS sequence"/>
</dbReference>
<accession>A0ABQ6MHJ4</accession>
<keyword evidence="4" id="KW-0456">Lyase</keyword>
<comment type="similarity">
    <text evidence="2 13">Belongs to the enoyl-CoA hydratase/isomerase family.</text>
</comment>
<evidence type="ECO:0000256" key="4">
    <source>
        <dbReference type="ARBA" id="ARBA00023239"/>
    </source>
</evidence>
<evidence type="ECO:0000256" key="8">
    <source>
        <dbReference type="ARBA" id="ARBA00039903"/>
    </source>
</evidence>
<dbReference type="PROSITE" id="PS00166">
    <property type="entry name" value="ENOYL_COA_HYDRATASE"/>
    <property type="match status" value="1"/>
</dbReference>
<protein>
    <recommendedName>
        <fullName evidence="8">Ethylmalonyl-CoA decarboxylase</fullName>
        <ecNumber evidence="7">4.1.1.94</ecNumber>
    </recommendedName>
    <alternativeName>
        <fullName evidence="10">Enoyl-CoA hydratase domain-containing protein 1</fullName>
    </alternativeName>
    <alternativeName>
        <fullName evidence="9">Methylmalonyl-CoA decarboxylase</fullName>
    </alternativeName>
</protein>
<evidence type="ECO:0000256" key="9">
    <source>
        <dbReference type="ARBA" id="ARBA00042052"/>
    </source>
</evidence>
<evidence type="ECO:0000256" key="13">
    <source>
        <dbReference type="RuleBase" id="RU003707"/>
    </source>
</evidence>
<dbReference type="Gene3D" id="3.90.226.10">
    <property type="entry name" value="2-enoyl-CoA Hydratase, Chain A, domain 1"/>
    <property type="match status" value="1"/>
</dbReference>
<dbReference type="EMBL" id="BRYB01002850">
    <property type="protein sequence ID" value="GMI26448.1"/>
    <property type="molecule type" value="Genomic_DNA"/>
</dbReference>
<evidence type="ECO:0000256" key="1">
    <source>
        <dbReference type="ARBA" id="ARBA00004514"/>
    </source>
</evidence>
<dbReference type="InterPro" id="IPR001753">
    <property type="entry name" value="Enoyl-CoA_hydra/iso"/>
</dbReference>
<evidence type="ECO:0000313" key="14">
    <source>
        <dbReference type="EMBL" id="GMI26448.1"/>
    </source>
</evidence>
<evidence type="ECO:0000256" key="3">
    <source>
        <dbReference type="ARBA" id="ARBA00022490"/>
    </source>
</evidence>